<protein>
    <submittedName>
        <fullName evidence="2">Uncharacterized protein</fullName>
    </submittedName>
</protein>
<name>A0A194XCC2_MOLSC</name>
<sequence length="763" mass="79208">MRVILPTVLGLASLATAQTSNSTDCVSVYVNCLDLGGADNSCESENAICKNLCANSYGSCLESGIGDVACMTEYNSCLDGFAIFTTAANSAGKDCVSVFSDCHDSGTADNTCNSGNAQCKDKCSTIYGTCLTSGDADNASCMTQYNNCLDAFSVFATAATSQSIDCVSMFSACHDNLTADNTCDSYSAQCKDKCSVMYGTCLSSGAANDTLCMGQYNNCLDSFTPSISVDCVSNFTICRDNGIEANTCASYNAQCKDKCSVNYSTCLSSGDADDSACLTQYDGCLVSFTTVAGSSDCVSKYSLCEDDGTTPDNTCAANNAVCKTDCSTSYSTCLSSGDSSLAAPCLSQYNSCLDSFTWNTNTTITGQDCVSKYMNCDGEDNSCSAANAQCKNSCSVSYDDCRSSGDSSLDEECLIQYDNCLVNFNSVITTPDCASAYLSCDAADNDCEADLAQCKNTCGVARDTCETSGDESLYPQCLKQYDSCLVNFTVAKAAIGEDCVASYLSCDEADNVCFADNAQCKNKCAEVYDTCNSSGDNSTAAACLNLYDTCLVSFSANDTIAAGQDCATEYTACDASGVADNVCNSYFAQCKNKCATADDTCRSSGDETLVSMCDSMYNRCLDPVMNTNITTNATAVVNATAMVNSTSSYVLPSKTASLNTTYSTRVNLPSGYISSIPTASANGTGIFANATSSASAKLAVVTPATASSGFALPSQSTVATPSFANATSTYIPAQSTALPTEIPSSALAVVSASSDVEDETCES</sequence>
<keyword evidence="1" id="KW-0732">Signal</keyword>
<gene>
    <name evidence="2" type="ORF">LY89DRAFT_61781</name>
</gene>
<dbReference type="KEGG" id="psco:LY89DRAFT_61781"/>
<organism evidence="2 3">
    <name type="scientific">Mollisia scopiformis</name>
    <name type="common">Conifer needle endophyte fungus</name>
    <name type="synonym">Phialocephala scopiformis</name>
    <dbReference type="NCBI Taxonomy" id="149040"/>
    <lineage>
        <taxon>Eukaryota</taxon>
        <taxon>Fungi</taxon>
        <taxon>Dikarya</taxon>
        <taxon>Ascomycota</taxon>
        <taxon>Pezizomycotina</taxon>
        <taxon>Leotiomycetes</taxon>
        <taxon>Helotiales</taxon>
        <taxon>Mollisiaceae</taxon>
        <taxon>Mollisia</taxon>
    </lineage>
</organism>
<dbReference type="EMBL" id="KQ947414">
    <property type="protein sequence ID" value="KUJ17806.1"/>
    <property type="molecule type" value="Genomic_DNA"/>
</dbReference>
<accession>A0A194XCC2</accession>
<dbReference type="InParanoid" id="A0A194XCC2"/>
<feature type="signal peptide" evidence="1">
    <location>
        <begin position="1"/>
        <end position="17"/>
    </location>
</feature>
<reference evidence="2 3" key="1">
    <citation type="submission" date="2015-10" db="EMBL/GenBank/DDBJ databases">
        <title>Full genome of DAOMC 229536 Phialocephala scopiformis, a fungal endophyte of spruce producing the potent anti-insectan compound rugulosin.</title>
        <authorList>
            <consortium name="DOE Joint Genome Institute"/>
            <person name="Walker A.K."/>
            <person name="Frasz S.L."/>
            <person name="Seifert K.A."/>
            <person name="Miller J.D."/>
            <person name="Mondo S.J."/>
            <person name="Labutti K."/>
            <person name="Lipzen A."/>
            <person name="Dockter R."/>
            <person name="Kennedy M."/>
            <person name="Grigoriev I.V."/>
            <person name="Spatafora J.W."/>
        </authorList>
    </citation>
    <scope>NUCLEOTIDE SEQUENCE [LARGE SCALE GENOMIC DNA]</scope>
    <source>
        <strain evidence="2 3">CBS 120377</strain>
    </source>
</reference>
<dbReference type="Proteomes" id="UP000070700">
    <property type="component" value="Unassembled WGS sequence"/>
</dbReference>
<dbReference type="RefSeq" id="XP_018072161.1">
    <property type="nucleotide sequence ID" value="XM_018210815.1"/>
</dbReference>
<evidence type="ECO:0000313" key="2">
    <source>
        <dbReference type="EMBL" id="KUJ17806.1"/>
    </source>
</evidence>
<dbReference type="OrthoDB" id="4074350at2759"/>
<dbReference type="GeneID" id="28820541"/>
<evidence type="ECO:0000313" key="3">
    <source>
        <dbReference type="Proteomes" id="UP000070700"/>
    </source>
</evidence>
<feature type="chain" id="PRO_5008268084" evidence="1">
    <location>
        <begin position="18"/>
        <end position="763"/>
    </location>
</feature>
<evidence type="ECO:0000256" key="1">
    <source>
        <dbReference type="SAM" id="SignalP"/>
    </source>
</evidence>
<proteinExistence type="predicted"/>
<dbReference type="AlphaFoldDB" id="A0A194XCC2"/>
<keyword evidence="3" id="KW-1185">Reference proteome</keyword>